<proteinExistence type="predicted"/>
<dbReference type="Proteomes" id="UP000199024">
    <property type="component" value="Unassembled WGS sequence"/>
</dbReference>
<dbReference type="STRING" id="474950.SAMN05421771_0558"/>
<dbReference type="Gene3D" id="2.40.170.20">
    <property type="entry name" value="TonB-dependent receptor, beta-barrel domain"/>
    <property type="match status" value="1"/>
</dbReference>
<dbReference type="GO" id="GO:0015344">
    <property type="term" value="F:siderophore uptake transmembrane transporter activity"/>
    <property type="evidence" value="ECO:0007669"/>
    <property type="project" value="TreeGrafter"/>
</dbReference>
<evidence type="ECO:0000256" key="5">
    <source>
        <dbReference type="ARBA" id="ARBA00023136"/>
    </source>
</evidence>
<dbReference type="SUPFAM" id="SSF49464">
    <property type="entry name" value="Carboxypeptidase regulatory domain-like"/>
    <property type="match status" value="1"/>
</dbReference>
<dbReference type="InterPro" id="IPR057601">
    <property type="entry name" value="Oar-like_b-barrel"/>
</dbReference>
<dbReference type="GO" id="GO:0044718">
    <property type="term" value="P:siderophore transmembrane transport"/>
    <property type="evidence" value="ECO:0007669"/>
    <property type="project" value="TreeGrafter"/>
</dbReference>
<evidence type="ECO:0000259" key="9">
    <source>
        <dbReference type="Pfam" id="PF25183"/>
    </source>
</evidence>
<feature type="compositionally biased region" description="Gly residues" evidence="7">
    <location>
        <begin position="453"/>
        <end position="464"/>
    </location>
</feature>
<dbReference type="InterPro" id="IPR008969">
    <property type="entry name" value="CarboxyPept-like_regulatory"/>
</dbReference>
<dbReference type="InterPro" id="IPR036942">
    <property type="entry name" value="Beta-barrel_TonB_sf"/>
</dbReference>
<dbReference type="Pfam" id="PF25183">
    <property type="entry name" value="OMP_b-brl_4"/>
    <property type="match status" value="1"/>
</dbReference>
<dbReference type="InterPro" id="IPR039426">
    <property type="entry name" value="TonB-dep_rcpt-like"/>
</dbReference>
<keyword evidence="10" id="KW-0378">Hydrolase</keyword>
<feature type="transmembrane region" description="Helical" evidence="8">
    <location>
        <begin position="20"/>
        <end position="41"/>
    </location>
</feature>
<evidence type="ECO:0000256" key="4">
    <source>
        <dbReference type="ARBA" id="ARBA00022692"/>
    </source>
</evidence>
<sequence length="1120" mass="119304">MHTCKSSNEIQPQAISRSSLLLFTLVFAFALTPIALCQVLYGTLVGNLTDSSGGAVVGASVEATSTATNIVTKIASDQEGHYLFTNLAPGNYSIAVTAPGFKGVTSQGVIIQPNSQRRVDVRLEVSSVTETVTVISAPAVLQSDQASVATQLEAAQLETLPGGPGPGMRNVQSLYTIVPGFSPPVLGHSESGTPSDTLVSNVNGVSDTNNNTRIDGASSIYAWVPDVAAYIPSTEAIQSVDIVTNSFDAEQGLAAGAIVNIATKSGTNQYHGTAWEYNTISALAARNYFLPVTQLHVPKYILNQFGVNFGGPIMRNKAFFFANWERSRRSQNQSGFQTVPTLAMRAGNFQGTGTTIYDPSTGNPDGTGRQPFANNIIPASRFAFAANQMLSLLPAPNVTTSALSSNFFTSASGQYTRDIVDSRVDYKPSSKSSTFLRYGVQKSSLFDPQPLGKAGGTPADGGQPGNAPSIFQAVGLGGTYAFTSNVFADANMGFSRVGLATANTDLDQNYGLTFLQIPGTNGPSPLQAGFPAFIFSGLSSLGNPSAPNPQLYHDNTYTVAANLTWTKRTHSLRFGMEYQHYNVNHFQPQNTYGPRGGFTFTGGLTSLKGGAATNSYNSFADFLLGLPQAMGKDTQFLNPGTLRESVWAFYARDQWQMTNSLTLTYGIRYEVYPFATRDHFGGNAYDPLTGNVYLGGLGGVSKTAGINAGKGNFAPRIGLAYRLGEKTVIRGGYGMTVNPDSFRNMLVAYPAVISQTYSGASSYLAAGSLATGIPAATFPDISTGVLPIPLTLTTTTYPHNYRRGYIESYNIAIQRDLFKGFTLQTTYVGTLSIREVVALNLNAAAPGTGTAGGALYKSLGTTAAITQETPMGTASYNGLQTMLKKRFAHGNTIGMNYTYSRSLNNYADNSDATPLVSYMPAYSKNFGLSGFDRKHNLQLYSNTALPFGKNQRYLTHGVLSYIAGGWQLNNLISRTSGTPFTVSASASSLNAPGNSQFANQVLPTVRILGGHGVGNPYFDTNAFAPVTTAAFGNASKNSLRGPGYFNWNLGLSKGFSFRDRYNFQIRGEAFNLTNTPTFGNPGANVSNVTTTNGVQNLNGFGIITSASNQRTMRLSARFNF</sequence>
<dbReference type="GO" id="GO:0004180">
    <property type="term" value="F:carboxypeptidase activity"/>
    <property type="evidence" value="ECO:0007669"/>
    <property type="project" value="UniProtKB-KW"/>
</dbReference>
<keyword evidence="11" id="KW-1185">Reference proteome</keyword>
<keyword evidence="8" id="KW-1133">Transmembrane helix</keyword>
<dbReference type="Gene3D" id="2.60.40.1120">
    <property type="entry name" value="Carboxypeptidase-like, regulatory domain"/>
    <property type="match status" value="1"/>
</dbReference>
<dbReference type="AlphaFoldDB" id="A0A1I6LDD4"/>
<dbReference type="PANTHER" id="PTHR30069">
    <property type="entry name" value="TONB-DEPENDENT OUTER MEMBRANE RECEPTOR"/>
    <property type="match status" value="1"/>
</dbReference>
<comment type="subcellular location">
    <subcellularLocation>
        <location evidence="1">Cell outer membrane</location>
        <topology evidence="1">Multi-pass membrane protein</topology>
    </subcellularLocation>
</comment>
<keyword evidence="2" id="KW-0813">Transport</keyword>
<feature type="domain" description="TonB-dependent transporter Oar-like beta-barrel" evidence="9">
    <location>
        <begin position="262"/>
        <end position="1112"/>
    </location>
</feature>
<dbReference type="GO" id="GO:0009279">
    <property type="term" value="C:cell outer membrane"/>
    <property type="evidence" value="ECO:0007669"/>
    <property type="project" value="UniProtKB-SubCell"/>
</dbReference>
<evidence type="ECO:0000256" key="6">
    <source>
        <dbReference type="ARBA" id="ARBA00023237"/>
    </source>
</evidence>
<evidence type="ECO:0000256" key="1">
    <source>
        <dbReference type="ARBA" id="ARBA00004571"/>
    </source>
</evidence>
<feature type="region of interest" description="Disordered" evidence="7">
    <location>
        <begin position="447"/>
        <end position="466"/>
    </location>
</feature>
<dbReference type="Pfam" id="PF13620">
    <property type="entry name" value="CarboxypepD_reg"/>
    <property type="match status" value="1"/>
</dbReference>
<reference evidence="10 11" key="1">
    <citation type="submission" date="2016-10" db="EMBL/GenBank/DDBJ databases">
        <authorList>
            <person name="de Groot N.N."/>
        </authorList>
    </citation>
    <scope>NUCLEOTIDE SEQUENCE [LARGE SCALE GENOMIC DNA]</scope>
    <source>
        <strain evidence="10 11">DSM 21001</strain>
    </source>
</reference>
<keyword evidence="10" id="KW-0645">Protease</keyword>
<keyword evidence="4 8" id="KW-0812">Transmembrane</keyword>
<gene>
    <name evidence="10" type="ORF">SAMN05421771_0558</name>
</gene>
<evidence type="ECO:0000313" key="10">
    <source>
        <dbReference type="EMBL" id="SFS01250.1"/>
    </source>
</evidence>
<evidence type="ECO:0000256" key="7">
    <source>
        <dbReference type="SAM" id="MobiDB-lite"/>
    </source>
</evidence>
<keyword evidence="6" id="KW-0998">Cell outer membrane</keyword>
<dbReference type="RefSeq" id="WP_175528833.1">
    <property type="nucleotide sequence ID" value="NZ_FOZL01000001.1"/>
</dbReference>
<evidence type="ECO:0000256" key="2">
    <source>
        <dbReference type="ARBA" id="ARBA00022448"/>
    </source>
</evidence>
<evidence type="ECO:0000313" key="11">
    <source>
        <dbReference type="Proteomes" id="UP000199024"/>
    </source>
</evidence>
<dbReference type="EMBL" id="FOZL01000001">
    <property type="protein sequence ID" value="SFS01250.1"/>
    <property type="molecule type" value="Genomic_DNA"/>
</dbReference>
<organism evidence="10 11">
    <name type="scientific">Granulicella pectinivorans</name>
    <dbReference type="NCBI Taxonomy" id="474950"/>
    <lineage>
        <taxon>Bacteria</taxon>
        <taxon>Pseudomonadati</taxon>
        <taxon>Acidobacteriota</taxon>
        <taxon>Terriglobia</taxon>
        <taxon>Terriglobales</taxon>
        <taxon>Acidobacteriaceae</taxon>
        <taxon>Granulicella</taxon>
    </lineage>
</organism>
<keyword evidence="10" id="KW-0121">Carboxypeptidase</keyword>
<protein>
    <submittedName>
        <fullName evidence="10">Carboxypeptidase regulatory-like domain-containing protein</fullName>
    </submittedName>
</protein>
<accession>A0A1I6LDD4</accession>
<name>A0A1I6LDD4_9BACT</name>
<evidence type="ECO:0000256" key="3">
    <source>
        <dbReference type="ARBA" id="ARBA00022452"/>
    </source>
</evidence>
<keyword evidence="3" id="KW-1134">Transmembrane beta strand</keyword>
<dbReference type="PANTHER" id="PTHR30069:SF46">
    <property type="entry name" value="OAR PROTEIN"/>
    <property type="match status" value="1"/>
</dbReference>
<dbReference type="SUPFAM" id="SSF56935">
    <property type="entry name" value="Porins"/>
    <property type="match status" value="1"/>
</dbReference>
<keyword evidence="5 8" id="KW-0472">Membrane</keyword>
<evidence type="ECO:0000256" key="8">
    <source>
        <dbReference type="SAM" id="Phobius"/>
    </source>
</evidence>